<dbReference type="Gene3D" id="3.30.710.10">
    <property type="entry name" value="Potassium Channel Kv1.1, Chain A"/>
    <property type="match status" value="1"/>
</dbReference>
<protein>
    <recommendedName>
        <fullName evidence="10">BTB domain-containing protein</fullName>
    </recommendedName>
</protein>
<evidence type="ECO:0000256" key="2">
    <source>
        <dbReference type="ARBA" id="ARBA00022786"/>
    </source>
</evidence>
<dbReference type="InterPro" id="IPR011333">
    <property type="entry name" value="SKP1/BTB/POZ_sf"/>
</dbReference>
<dbReference type="eggNOG" id="ENOG502QRW3">
    <property type="taxonomic scope" value="Eukaryota"/>
</dbReference>
<feature type="coiled-coil region" evidence="4">
    <location>
        <begin position="518"/>
        <end position="545"/>
    </location>
</feature>
<evidence type="ECO:0000256" key="5">
    <source>
        <dbReference type="SAM" id="MobiDB-lite"/>
    </source>
</evidence>
<dbReference type="PROSITE" id="PS50097">
    <property type="entry name" value="BTB"/>
    <property type="match status" value="1"/>
</dbReference>
<keyword evidence="2" id="KW-0833">Ubl conjugation pathway</keyword>
<dbReference type="OrthoDB" id="624345at2759"/>
<dbReference type="InterPro" id="IPR043454">
    <property type="entry name" value="NPH3/RPT2-like"/>
</dbReference>
<evidence type="ECO:0000256" key="1">
    <source>
        <dbReference type="ARBA" id="ARBA00004906"/>
    </source>
</evidence>
<evidence type="ECO:0000313" key="9">
    <source>
        <dbReference type="Proteomes" id="UP000029120"/>
    </source>
</evidence>
<dbReference type="Pfam" id="PF03000">
    <property type="entry name" value="NPH3"/>
    <property type="match status" value="1"/>
</dbReference>
<accession>A0A087G491</accession>
<sequence>MGMPEIPQTTPAPPTFSNPFTTRIFSDVAGDITIVVDGEPFLLHKFPLVARCGKIRKMVAEMKESLILSHTELPDFPGGPTTFELAMKFCYGINFEITISNVVALRCAAGYLEMTEDFKEENLISRAETYLEQVAFRSLDKSVEVLCSCETLHPQDIAETARIPERCVEAIAVNACREQLVLGLSRLNRGCESAELRRGDSPEWWIQDLSALRIDYYARVVSAMARTGLRSESIITSLMHYAQESLKGIRNCQERTKLDSGTIENEQRNVVEAIVSLFPIDKVPLSFLFGMLRVGVTIEVAISCRLELERRIAQQLEAVSLDDLLIPVVRDGDSIYDVDTVHRILVCFLKRIEDEEYDEDDCCYESGTENLVGPTCHGSLLKVGRIIDAYLAEIAPDPCLSLHKFTALIGILPDYARVMDDGLYRAIDMFLKGHPSLTEQECKSLCKFIDTQKLSQEACNHAAQNDRLPVQMVVRVLYSEQLRLKNVMSGESGEGLLLSSQKLSSGIPSGAVSPRDTYASLRRENRELKLEISRVRVRLSELEKEQLLMKQGMMDKSGHGGTLLTSLSKGIGRMSIFGGGPTEEKRRKANRKSRSWLESKTGRSRTESMY</sequence>
<dbReference type="UniPathway" id="UPA00143"/>
<dbReference type="OMA" id="LEMRIAH"/>
<gene>
    <name evidence="8" type="ordered locus">AALP_Aa8g012500</name>
</gene>
<evidence type="ECO:0000256" key="4">
    <source>
        <dbReference type="SAM" id="Coils"/>
    </source>
</evidence>
<evidence type="ECO:0008006" key="10">
    <source>
        <dbReference type="Google" id="ProtNLM"/>
    </source>
</evidence>
<reference evidence="9" key="1">
    <citation type="journal article" date="2015" name="Nat. Plants">
        <title>Genome expansion of Arabis alpina linked with retrotransposition and reduced symmetric DNA methylation.</title>
        <authorList>
            <person name="Willing E.M."/>
            <person name="Rawat V."/>
            <person name="Mandakova T."/>
            <person name="Maumus F."/>
            <person name="James G.V."/>
            <person name="Nordstroem K.J."/>
            <person name="Becker C."/>
            <person name="Warthmann N."/>
            <person name="Chica C."/>
            <person name="Szarzynska B."/>
            <person name="Zytnicki M."/>
            <person name="Albani M.C."/>
            <person name="Kiefer C."/>
            <person name="Bergonzi S."/>
            <person name="Castaings L."/>
            <person name="Mateos J.L."/>
            <person name="Berns M.C."/>
            <person name="Bujdoso N."/>
            <person name="Piofczyk T."/>
            <person name="de Lorenzo L."/>
            <person name="Barrero-Sicilia C."/>
            <person name="Mateos I."/>
            <person name="Piednoel M."/>
            <person name="Hagmann J."/>
            <person name="Chen-Min-Tao R."/>
            <person name="Iglesias-Fernandez R."/>
            <person name="Schuster S.C."/>
            <person name="Alonso-Blanco C."/>
            <person name="Roudier F."/>
            <person name="Carbonero P."/>
            <person name="Paz-Ares J."/>
            <person name="Davis S.J."/>
            <person name="Pecinka A."/>
            <person name="Quesneville H."/>
            <person name="Colot V."/>
            <person name="Lysak M.A."/>
            <person name="Weigel D."/>
            <person name="Coupland G."/>
            <person name="Schneeberger K."/>
        </authorList>
    </citation>
    <scope>NUCLEOTIDE SEQUENCE [LARGE SCALE GENOMIC DNA]</scope>
    <source>
        <strain evidence="9">cv. Pajares</strain>
    </source>
</reference>
<dbReference type="InterPro" id="IPR027356">
    <property type="entry name" value="NPH3_dom"/>
</dbReference>
<dbReference type="InterPro" id="IPR000210">
    <property type="entry name" value="BTB/POZ_dom"/>
</dbReference>
<dbReference type="AlphaFoldDB" id="A0A087G491"/>
<dbReference type="GO" id="GO:0016567">
    <property type="term" value="P:protein ubiquitination"/>
    <property type="evidence" value="ECO:0007669"/>
    <property type="project" value="UniProtKB-UniPathway"/>
</dbReference>
<evidence type="ECO:0000313" key="8">
    <source>
        <dbReference type="EMBL" id="KFK24693.1"/>
    </source>
</evidence>
<organism evidence="8 9">
    <name type="scientific">Arabis alpina</name>
    <name type="common">Alpine rock-cress</name>
    <dbReference type="NCBI Taxonomy" id="50452"/>
    <lineage>
        <taxon>Eukaryota</taxon>
        <taxon>Viridiplantae</taxon>
        <taxon>Streptophyta</taxon>
        <taxon>Embryophyta</taxon>
        <taxon>Tracheophyta</taxon>
        <taxon>Spermatophyta</taxon>
        <taxon>Magnoliopsida</taxon>
        <taxon>eudicotyledons</taxon>
        <taxon>Gunneridae</taxon>
        <taxon>Pentapetalae</taxon>
        <taxon>rosids</taxon>
        <taxon>malvids</taxon>
        <taxon>Brassicales</taxon>
        <taxon>Brassicaceae</taxon>
        <taxon>Arabideae</taxon>
        <taxon>Arabis</taxon>
    </lineage>
</organism>
<dbReference type="PROSITE" id="PS51649">
    <property type="entry name" value="NPH3"/>
    <property type="match status" value="1"/>
</dbReference>
<feature type="domain" description="NPH3" evidence="7">
    <location>
        <begin position="203"/>
        <end position="483"/>
    </location>
</feature>
<keyword evidence="4" id="KW-0175">Coiled coil</keyword>
<name>A0A087G491_ARAAL</name>
<dbReference type="Gramene" id="KFK24693">
    <property type="protein sequence ID" value="KFK24693"/>
    <property type="gene ID" value="AALP_AA8G012500"/>
</dbReference>
<dbReference type="SUPFAM" id="SSF54695">
    <property type="entry name" value="POZ domain"/>
    <property type="match status" value="1"/>
</dbReference>
<evidence type="ECO:0000259" key="6">
    <source>
        <dbReference type="PROSITE" id="PS50097"/>
    </source>
</evidence>
<dbReference type="Proteomes" id="UP000029120">
    <property type="component" value="Chromosome 8"/>
</dbReference>
<feature type="domain" description="BTB" evidence="6">
    <location>
        <begin position="30"/>
        <end position="99"/>
    </location>
</feature>
<feature type="region of interest" description="Disordered" evidence="5">
    <location>
        <begin position="575"/>
        <end position="610"/>
    </location>
</feature>
<keyword evidence="9" id="KW-1185">Reference proteome</keyword>
<comment type="pathway">
    <text evidence="1">Protein modification; protein ubiquitination.</text>
</comment>
<proteinExistence type="inferred from homology"/>
<evidence type="ECO:0000256" key="3">
    <source>
        <dbReference type="PROSITE-ProRule" id="PRU00982"/>
    </source>
</evidence>
<dbReference type="PANTHER" id="PTHR32370">
    <property type="entry name" value="OS12G0117600 PROTEIN"/>
    <property type="match status" value="1"/>
</dbReference>
<dbReference type="Pfam" id="PF00651">
    <property type="entry name" value="BTB"/>
    <property type="match status" value="1"/>
</dbReference>
<dbReference type="EMBL" id="CM002876">
    <property type="protein sequence ID" value="KFK24693.1"/>
    <property type="molecule type" value="Genomic_DNA"/>
</dbReference>
<feature type="compositionally biased region" description="Basic and acidic residues" evidence="5">
    <location>
        <begin position="595"/>
        <end position="610"/>
    </location>
</feature>
<comment type="similarity">
    <text evidence="3">Belongs to the NPH3 family.</text>
</comment>
<evidence type="ECO:0000259" key="7">
    <source>
        <dbReference type="PROSITE" id="PS51649"/>
    </source>
</evidence>
<dbReference type="SMART" id="SM00225">
    <property type="entry name" value="BTB"/>
    <property type="match status" value="1"/>
</dbReference>